<organism evidence="7 8">
    <name type="scientific">Brevibacterium samyangense</name>
    <dbReference type="NCBI Taxonomy" id="366888"/>
    <lineage>
        <taxon>Bacteria</taxon>
        <taxon>Bacillati</taxon>
        <taxon>Actinomycetota</taxon>
        <taxon>Actinomycetes</taxon>
        <taxon>Micrococcales</taxon>
        <taxon>Brevibacteriaceae</taxon>
        <taxon>Brevibacterium</taxon>
    </lineage>
</organism>
<dbReference type="PANTHER" id="PTHR11265:SF0">
    <property type="entry name" value="12S RRNA N4-METHYLCYTIDINE METHYLTRANSFERASE"/>
    <property type="match status" value="1"/>
</dbReference>
<dbReference type="RefSeq" id="WP_344308334.1">
    <property type="nucleotide sequence ID" value="NZ_BAAANO010000013.1"/>
</dbReference>
<evidence type="ECO:0000256" key="5">
    <source>
        <dbReference type="ARBA" id="ARBA00022691"/>
    </source>
</evidence>
<accession>A0ABP5ERH2</accession>
<dbReference type="EMBL" id="BAAANO010000013">
    <property type="protein sequence ID" value="GAA2005774.1"/>
    <property type="molecule type" value="Genomic_DNA"/>
</dbReference>
<proteinExistence type="inferred from homology"/>
<dbReference type="Proteomes" id="UP001500755">
    <property type="component" value="Unassembled WGS sequence"/>
</dbReference>
<dbReference type="EC" id="2.1.1.199" evidence="6"/>
<comment type="similarity">
    <text evidence="1 6">Belongs to the methyltransferase superfamily. RsmH family.</text>
</comment>
<sequence length="326" mass="36162">MSEYAHVPVLLDRCVELLGVGIEAAREQGRRPVVVDCTLGMGGHSEGVLEAFDDVLLIGIDRDPDAIALASERLDRFGDRFVAAHTTDDELLTVLAENGVPDHGLSGALFDLGVSSLQLDEDERGFSYSRPAPLDMRMNREDPLTAAVVLNTYSEDDLTRIISEYGEERFARKIARIVVADRAERPWETSDQLAAMLQRVIPEQKNARKRSHPAKRTFQALRIEVNRELDILRTALPDALTALHLGGVVVVESYQSLEDTIVKRVFKDGTSVKAPPGLPVVPEHLQPWLKEIVRGAEKADADEIAHNARAASVRLRAVQRVREEQE</sequence>
<dbReference type="PIRSF" id="PIRSF004486">
    <property type="entry name" value="MraW"/>
    <property type="match status" value="1"/>
</dbReference>
<evidence type="ECO:0000256" key="3">
    <source>
        <dbReference type="ARBA" id="ARBA00022603"/>
    </source>
</evidence>
<evidence type="ECO:0000313" key="7">
    <source>
        <dbReference type="EMBL" id="GAA2005774.1"/>
    </source>
</evidence>
<evidence type="ECO:0000256" key="6">
    <source>
        <dbReference type="HAMAP-Rule" id="MF_01007"/>
    </source>
</evidence>
<dbReference type="Pfam" id="PF01795">
    <property type="entry name" value="Methyltransf_5"/>
    <property type="match status" value="1"/>
</dbReference>
<gene>
    <name evidence="6 7" type="primary">rsmH</name>
    <name evidence="7" type="ORF">GCM10009755_14470</name>
</gene>
<reference evidence="8" key="1">
    <citation type="journal article" date="2019" name="Int. J. Syst. Evol. Microbiol.">
        <title>The Global Catalogue of Microorganisms (GCM) 10K type strain sequencing project: providing services to taxonomists for standard genome sequencing and annotation.</title>
        <authorList>
            <consortium name="The Broad Institute Genomics Platform"/>
            <consortium name="The Broad Institute Genome Sequencing Center for Infectious Disease"/>
            <person name="Wu L."/>
            <person name="Ma J."/>
        </authorList>
    </citation>
    <scope>NUCLEOTIDE SEQUENCE [LARGE SCALE GENOMIC DNA]</scope>
    <source>
        <strain evidence="8">JCM 14546</strain>
    </source>
</reference>
<feature type="binding site" evidence="6">
    <location>
        <position position="111"/>
    </location>
    <ligand>
        <name>S-adenosyl-L-methionine</name>
        <dbReference type="ChEBI" id="CHEBI:59789"/>
    </ligand>
</feature>
<keyword evidence="8" id="KW-1185">Reference proteome</keyword>
<feature type="binding site" evidence="6">
    <location>
        <position position="118"/>
    </location>
    <ligand>
        <name>S-adenosyl-L-methionine</name>
        <dbReference type="ChEBI" id="CHEBI:59789"/>
    </ligand>
</feature>
<keyword evidence="3 6" id="KW-0489">Methyltransferase</keyword>
<keyword evidence="6" id="KW-0963">Cytoplasm</keyword>
<keyword evidence="5 6" id="KW-0949">S-adenosyl-L-methionine</keyword>
<dbReference type="NCBIfam" id="TIGR00006">
    <property type="entry name" value="16S rRNA (cytosine(1402)-N(4))-methyltransferase RsmH"/>
    <property type="match status" value="1"/>
</dbReference>
<protein>
    <recommendedName>
        <fullName evidence="6">Ribosomal RNA small subunit methyltransferase H</fullName>
        <ecNumber evidence="6">2.1.1.199</ecNumber>
    </recommendedName>
    <alternativeName>
        <fullName evidence="6">16S rRNA m(4)C1402 methyltransferase</fullName>
    </alternativeName>
    <alternativeName>
        <fullName evidence="6">rRNA (cytosine-N(4)-)-methyltransferase RsmH</fullName>
    </alternativeName>
</protein>
<comment type="function">
    <text evidence="6">Specifically methylates the N4 position of cytidine in position 1402 (C1402) of 16S rRNA.</text>
</comment>
<evidence type="ECO:0000256" key="2">
    <source>
        <dbReference type="ARBA" id="ARBA00022552"/>
    </source>
</evidence>
<evidence type="ECO:0000313" key="8">
    <source>
        <dbReference type="Proteomes" id="UP001500755"/>
    </source>
</evidence>
<keyword evidence="4 6" id="KW-0808">Transferase</keyword>
<dbReference type="InterPro" id="IPR002903">
    <property type="entry name" value="RsmH"/>
</dbReference>
<dbReference type="SUPFAM" id="SSF81799">
    <property type="entry name" value="Putative methyltransferase TM0872, insert domain"/>
    <property type="match status" value="1"/>
</dbReference>
<comment type="catalytic activity">
    <reaction evidence="6">
        <text>cytidine(1402) in 16S rRNA + S-adenosyl-L-methionine = N(4)-methylcytidine(1402) in 16S rRNA + S-adenosyl-L-homocysteine + H(+)</text>
        <dbReference type="Rhea" id="RHEA:42928"/>
        <dbReference type="Rhea" id="RHEA-COMP:10286"/>
        <dbReference type="Rhea" id="RHEA-COMP:10287"/>
        <dbReference type="ChEBI" id="CHEBI:15378"/>
        <dbReference type="ChEBI" id="CHEBI:57856"/>
        <dbReference type="ChEBI" id="CHEBI:59789"/>
        <dbReference type="ChEBI" id="CHEBI:74506"/>
        <dbReference type="ChEBI" id="CHEBI:82748"/>
        <dbReference type="EC" id="2.1.1.199"/>
    </reaction>
</comment>
<evidence type="ECO:0000256" key="4">
    <source>
        <dbReference type="ARBA" id="ARBA00022679"/>
    </source>
</evidence>
<dbReference type="InterPro" id="IPR029063">
    <property type="entry name" value="SAM-dependent_MTases_sf"/>
</dbReference>
<dbReference type="InterPro" id="IPR023397">
    <property type="entry name" value="SAM-dep_MeTrfase_MraW_recog"/>
</dbReference>
<comment type="subcellular location">
    <subcellularLocation>
        <location evidence="6">Cytoplasm</location>
    </subcellularLocation>
</comment>
<feature type="binding site" evidence="6">
    <location>
        <position position="61"/>
    </location>
    <ligand>
        <name>S-adenosyl-L-methionine</name>
        <dbReference type="ChEBI" id="CHEBI:59789"/>
    </ligand>
</feature>
<keyword evidence="2 6" id="KW-0698">rRNA processing</keyword>
<comment type="caution">
    <text evidence="7">The sequence shown here is derived from an EMBL/GenBank/DDBJ whole genome shotgun (WGS) entry which is preliminary data.</text>
</comment>
<dbReference type="Gene3D" id="3.40.50.150">
    <property type="entry name" value="Vaccinia Virus protein VP39"/>
    <property type="match status" value="1"/>
</dbReference>
<feature type="binding site" evidence="6">
    <location>
        <begin position="42"/>
        <end position="44"/>
    </location>
    <ligand>
        <name>S-adenosyl-L-methionine</name>
        <dbReference type="ChEBI" id="CHEBI:59789"/>
    </ligand>
</feature>
<comment type="caution">
    <text evidence="6">Lacks conserved residue(s) required for the propagation of feature annotation.</text>
</comment>
<name>A0ABP5ERH2_9MICO</name>
<dbReference type="HAMAP" id="MF_01007">
    <property type="entry name" value="16SrRNA_methyltr_H"/>
    <property type="match status" value="1"/>
</dbReference>
<dbReference type="Gene3D" id="1.10.150.170">
    <property type="entry name" value="Putative methyltransferase TM0872, insert domain"/>
    <property type="match status" value="1"/>
</dbReference>
<dbReference type="PANTHER" id="PTHR11265">
    <property type="entry name" value="S-ADENOSYL-METHYLTRANSFERASE MRAW"/>
    <property type="match status" value="1"/>
</dbReference>
<dbReference type="SUPFAM" id="SSF53335">
    <property type="entry name" value="S-adenosyl-L-methionine-dependent methyltransferases"/>
    <property type="match status" value="1"/>
</dbReference>
<evidence type="ECO:0000256" key="1">
    <source>
        <dbReference type="ARBA" id="ARBA00010396"/>
    </source>
</evidence>